<dbReference type="PANTHER" id="PTHR42715">
    <property type="entry name" value="BETA-GLUCOSIDASE"/>
    <property type="match status" value="1"/>
</dbReference>
<dbReference type="Pfam" id="PF00933">
    <property type="entry name" value="Glyco_hydro_3"/>
    <property type="match status" value="1"/>
</dbReference>
<organism evidence="6 7">
    <name type="scientific">Amnibacterium kyonggiense</name>
    <dbReference type="NCBI Taxonomy" id="595671"/>
    <lineage>
        <taxon>Bacteria</taxon>
        <taxon>Bacillati</taxon>
        <taxon>Actinomycetota</taxon>
        <taxon>Actinomycetes</taxon>
        <taxon>Micrococcales</taxon>
        <taxon>Microbacteriaceae</taxon>
        <taxon>Amnibacterium</taxon>
    </lineage>
</organism>
<dbReference type="OrthoDB" id="3187421at2"/>
<dbReference type="Gene3D" id="2.60.120.260">
    <property type="entry name" value="Galactose-binding domain-like"/>
    <property type="match status" value="1"/>
</dbReference>
<dbReference type="InterPro" id="IPR026891">
    <property type="entry name" value="Fn3-like"/>
</dbReference>
<sequence>MTLQVARAASAPLIAPAEIALLTGVTSWTTAALPAAGLRPMVLSDGPIGVRGVDEDDRPSAQLPSPSALAATWDRKLLGELGLLLGREARRKDVDIVLAPVVNLQRTPFGGRHFEMFSEDPLLTGVLATSMITATQSLGVAMCVKHFLGNESETDRTTYLARMDERAMREVYLAPFQRAVEAGVWTVMAAYNGVDDGVEAAPATEHGRLLTSLLKAEWGFDGVVISDWLATKSTVPSAVGGLDLVMPGPGGPWGAALEEAVEAGSVPAAIVKDKVDRVVRLGRRVGAVTGHEAPATGWTEPDSTSTRTLLRRVVAASSVVLRNEGVLPLGRDVRRVAVIGPNAVEPFVQGGGSASVTAVLQSSPIDALRDALPRAEITLHRGSPSRRHAHPIDPHLVTTPSGEPGYLLTFFDVDGREIEPSRVVAADETWNRDAPDGAVRARIRANVHLAAGAHVVEVGVSGSHVIRFDGEVVSESTREADHDVILDSSANNPDGPVRRFEQAEDRVVRIAAVQQVVDAGAYGRFVRFVLRHDCDSVATSSELQDALDAAADAEVAIVVVGTNEESESEGWDRTSLGLPGFQDDLVRRVAAVNPNTVVVVNAGAPVVLPWLDEVAAVLWWWLPGQEAGTGLAAALLGETEPSGRLPWTLPASEEDVPVRDVVPKHGTIDYIEGLHVGYRQWDRDGRTPARPFGFGLGYGAWRYDELVISGDITGCTARVTVTNIGSRTARETVQLYLEAPESTIERPARWLAGFAGLAVPPGETGVVEIEIERRAFEIWDPAGATWALPKTLYRLHAGHDSRDLRRSVVVPPLQTS</sequence>
<dbReference type="GO" id="GO:0005975">
    <property type="term" value="P:carbohydrate metabolic process"/>
    <property type="evidence" value="ECO:0007669"/>
    <property type="project" value="InterPro"/>
</dbReference>
<dbReference type="SUPFAM" id="SSF51445">
    <property type="entry name" value="(Trans)glycosidases"/>
    <property type="match status" value="1"/>
</dbReference>
<dbReference type="Pfam" id="PF01915">
    <property type="entry name" value="Glyco_hydro_3_C"/>
    <property type="match status" value="1"/>
</dbReference>
<dbReference type="EMBL" id="SOAM01000001">
    <property type="protein sequence ID" value="TDS80324.1"/>
    <property type="molecule type" value="Genomic_DNA"/>
</dbReference>
<keyword evidence="4" id="KW-0326">Glycosidase</keyword>
<gene>
    <name evidence="6" type="ORF">CLV52_0881</name>
</gene>
<evidence type="ECO:0000256" key="1">
    <source>
        <dbReference type="ARBA" id="ARBA00005336"/>
    </source>
</evidence>
<dbReference type="Gene3D" id="2.60.40.10">
    <property type="entry name" value="Immunoglobulins"/>
    <property type="match status" value="1"/>
</dbReference>
<dbReference type="InterPro" id="IPR013783">
    <property type="entry name" value="Ig-like_fold"/>
</dbReference>
<dbReference type="InterPro" id="IPR050288">
    <property type="entry name" value="Cellulose_deg_GH3"/>
</dbReference>
<keyword evidence="3" id="KW-0119">Carbohydrate metabolism</keyword>
<dbReference type="PROSITE" id="PS00775">
    <property type="entry name" value="GLYCOSYL_HYDROL_F3"/>
    <property type="match status" value="1"/>
</dbReference>
<dbReference type="InterPro" id="IPR001764">
    <property type="entry name" value="Glyco_hydro_3_N"/>
</dbReference>
<dbReference type="PRINTS" id="PR00133">
    <property type="entry name" value="GLHYDRLASE3"/>
</dbReference>
<dbReference type="GO" id="GO:0004553">
    <property type="term" value="F:hydrolase activity, hydrolyzing O-glycosyl compounds"/>
    <property type="evidence" value="ECO:0007669"/>
    <property type="project" value="InterPro"/>
</dbReference>
<dbReference type="SUPFAM" id="SSF52279">
    <property type="entry name" value="Beta-D-glucan exohydrolase, C-terminal domain"/>
    <property type="match status" value="1"/>
</dbReference>
<dbReference type="RefSeq" id="WP_133765053.1">
    <property type="nucleotide sequence ID" value="NZ_BAAARP010000001.1"/>
</dbReference>
<accession>A0A4V3EB50</accession>
<evidence type="ECO:0000256" key="3">
    <source>
        <dbReference type="ARBA" id="ARBA00023277"/>
    </source>
</evidence>
<dbReference type="InterPro" id="IPR036881">
    <property type="entry name" value="Glyco_hydro_3_C_sf"/>
</dbReference>
<dbReference type="Gene3D" id="3.40.50.1700">
    <property type="entry name" value="Glycoside hydrolase family 3 C-terminal domain"/>
    <property type="match status" value="1"/>
</dbReference>
<name>A0A4V3EB50_9MICO</name>
<evidence type="ECO:0000256" key="4">
    <source>
        <dbReference type="RuleBase" id="RU361161"/>
    </source>
</evidence>
<dbReference type="InterPro" id="IPR036962">
    <property type="entry name" value="Glyco_hydro_3_N_sf"/>
</dbReference>
<feature type="domain" description="Fibronectin type III-like" evidence="5">
    <location>
        <begin position="731"/>
        <end position="801"/>
    </location>
</feature>
<evidence type="ECO:0000259" key="5">
    <source>
        <dbReference type="SMART" id="SM01217"/>
    </source>
</evidence>
<dbReference type="SMART" id="SM01217">
    <property type="entry name" value="Fn3_like"/>
    <property type="match status" value="1"/>
</dbReference>
<dbReference type="InterPro" id="IPR019800">
    <property type="entry name" value="Glyco_hydro_3_AS"/>
</dbReference>
<comment type="caution">
    <text evidence="6">The sequence shown here is derived from an EMBL/GenBank/DDBJ whole genome shotgun (WGS) entry which is preliminary data.</text>
</comment>
<dbReference type="AlphaFoldDB" id="A0A4V3EB50"/>
<keyword evidence="2 4" id="KW-0378">Hydrolase</keyword>
<proteinExistence type="inferred from homology"/>
<evidence type="ECO:0000313" key="7">
    <source>
        <dbReference type="Proteomes" id="UP000295344"/>
    </source>
</evidence>
<dbReference type="PANTHER" id="PTHR42715:SF10">
    <property type="entry name" value="BETA-GLUCOSIDASE"/>
    <property type="match status" value="1"/>
</dbReference>
<dbReference type="Proteomes" id="UP000295344">
    <property type="component" value="Unassembled WGS sequence"/>
</dbReference>
<reference evidence="6 7" key="1">
    <citation type="submission" date="2019-03" db="EMBL/GenBank/DDBJ databases">
        <title>Genomic Encyclopedia of Archaeal and Bacterial Type Strains, Phase II (KMG-II): from individual species to whole genera.</title>
        <authorList>
            <person name="Goeker M."/>
        </authorList>
    </citation>
    <scope>NUCLEOTIDE SEQUENCE [LARGE SCALE GENOMIC DNA]</scope>
    <source>
        <strain evidence="6 7">DSM 24782</strain>
    </source>
</reference>
<dbReference type="InterPro" id="IPR017853">
    <property type="entry name" value="GH"/>
</dbReference>
<dbReference type="Gene3D" id="3.20.20.300">
    <property type="entry name" value="Glycoside hydrolase, family 3, N-terminal domain"/>
    <property type="match status" value="1"/>
</dbReference>
<evidence type="ECO:0000256" key="2">
    <source>
        <dbReference type="ARBA" id="ARBA00022801"/>
    </source>
</evidence>
<keyword evidence="7" id="KW-1185">Reference proteome</keyword>
<evidence type="ECO:0000313" key="6">
    <source>
        <dbReference type="EMBL" id="TDS80324.1"/>
    </source>
</evidence>
<comment type="similarity">
    <text evidence="1 4">Belongs to the glycosyl hydrolase 3 family.</text>
</comment>
<protein>
    <submittedName>
        <fullName evidence="6">Beta-glucosidase</fullName>
    </submittedName>
</protein>
<dbReference type="InterPro" id="IPR002772">
    <property type="entry name" value="Glyco_hydro_3_C"/>
</dbReference>
<dbReference type="Pfam" id="PF14310">
    <property type="entry name" value="Fn3-like"/>
    <property type="match status" value="1"/>
</dbReference>